<feature type="compositionally biased region" description="Basic and acidic residues" evidence="1">
    <location>
        <begin position="514"/>
        <end position="531"/>
    </location>
</feature>
<name>F8Q1B6_SERL3</name>
<accession>F8Q1B6</accession>
<dbReference type="Gene3D" id="3.60.130.30">
    <property type="match status" value="1"/>
</dbReference>
<organism evidence="3">
    <name type="scientific">Serpula lacrymans var. lacrymans (strain S7.3)</name>
    <name type="common">Dry rot fungus</name>
    <dbReference type="NCBI Taxonomy" id="936435"/>
    <lineage>
        <taxon>Eukaryota</taxon>
        <taxon>Fungi</taxon>
        <taxon>Dikarya</taxon>
        <taxon>Basidiomycota</taxon>
        <taxon>Agaricomycotina</taxon>
        <taxon>Agaricomycetes</taxon>
        <taxon>Agaricomycetidae</taxon>
        <taxon>Boletales</taxon>
        <taxon>Coniophorineae</taxon>
        <taxon>Serpulaceae</taxon>
        <taxon>Serpula</taxon>
    </lineage>
</organism>
<feature type="region of interest" description="Disordered" evidence="1">
    <location>
        <begin position="481"/>
        <end position="546"/>
    </location>
</feature>
<dbReference type="Proteomes" id="UP000008063">
    <property type="component" value="Unassembled WGS sequence"/>
</dbReference>
<evidence type="ECO:0000256" key="1">
    <source>
        <dbReference type="SAM" id="MobiDB-lite"/>
    </source>
</evidence>
<proteinExistence type="predicted"/>
<dbReference type="AlphaFoldDB" id="F8Q1B6"/>
<evidence type="ECO:0000313" key="2">
    <source>
        <dbReference type="EMBL" id="EGN98094.1"/>
    </source>
</evidence>
<gene>
    <name evidence="2" type="ORF">SERLA73DRAFT_153278</name>
</gene>
<dbReference type="InParanoid" id="F8Q1B6"/>
<protein>
    <submittedName>
        <fullName evidence="2">Uncharacterized protein</fullName>
    </submittedName>
</protein>
<keyword evidence="3" id="KW-1185">Reference proteome</keyword>
<dbReference type="EMBL" id="GL945481">
    <property type="protein sequence ID" value="EGN98094.1"/>
    <property type="molecule type" value="Genomic_DNA"/>
</dbReference>
<sequence length="778" mass="87862">MIHVQLFTASAVSEGGVPFALLRRDGGGVWRRRANPWLNSGENVNAIIATLSSAHWDSDVHNPSVWIDSVKSAIEGTGDKMSEYVILSLALNSVPDSLSTVFTVQKLPISPQSPANKLFKAGIQLAVNLLQSPEAGLGLRVSISRMEDTLPWDLANFLRSPIPGTMEGNLIMDHIIPTISRMCHLFPISMASMFSPLTFSEQQVAQEFDCTDIASSNRFFDSVIFKPYSPPLSDSQDYLESPEDDGEDEHLTVQQKDVEKEKIVIHTTYDQLLSQNKQFRAEHNCQANNVWMECEREHVEKGNRINDLICCQLRGHYKEGMKIFNDAYICIPMDAIPNQMIPYISKDVKDNQKMFQSLKDIFKELFNWIHGIMQTHLPEGCQMLEQIVSILPGNHNSPASPFLSLVIDINIQTKAHCDSKDQEFFLVLPIRTFRGATLVMVERGLVIELNHGDFAIFRMPVLNSAGQLQWQAKKIRRAAQKEAMEATRKRAASLMEEKEQDLNDVDQLTPPNPPRERQAINDNSGEDKSSDNYDEDEGARPDDVDGLILDDQIGKRRRITLDLFSSHLLDLATVGHAVMRLHVVAQERFPPPTCRSKFSWKRLINASKGQEDLQAKLLEVNSKKIRENDKSEGTMCSQWRCKNLPKCRNVESTKWKSKVHHLVTSTLLLLIFFAPPPYLMSPLSIHFHHQSVDHHVPLLISAKPRRPVQVGQQVHLHDIDLPSYTNHQNIGRLGGYTYGTLPGTHLFQIETTPLPPSFDQVVQYNQSIGKAIEPSDLD</sequence>
<dbReference type="HOGENOM" id="CLU_359868_0_0_1"/>
<dbReference type="STRING" id="936435.F8Q1B6"/>
<dbReference type="OrthoDB" id="2690740at2759"/>
<reference evidence="3" key="1">
    <citation type="journal article" date="2011" name="Science">
        <title>The plant cell wall-decomposing machinery underlies the functional diversity of forest fungi.</title>
        <authorList>
            <person name="Eastwood D.C."/>
            <person name="Floudas D."/>
            <person name="Binder M."/>
            <person name="Majcherczyk A."/>
            <person name="Schneider P."/>
            <person name="Aerts A."/>
            <person name="Asiegbu F.O."/>
            <person name="Baker S.E."/>
            <person name="Barry K."/>
            <person name="Bendiksby M."/>
            <person name="Blumentritt M."/>
            <person name="Coutinho P.M."/>
            <person name="Cullen D."/>
            <person name="de Vries R.P."/>
            <person name="Gathman A."/>
            <person name="Goodell B."/>
            <person name="Henrissat B."/>
            <person name="Ihrmark K."/>
            <person name="Kauserud H."/>
            <person name="Kohler A."/>
            <person name="LaButti K."/>
            <person name="Lapidus A."/>
            <person name="Lavin J.L."/>
            <person name="Lee Y.-H."/>
            <person name="Lindquist E."/>
            <person name="Lilly W."/>
            <person name="Lucas S."/>
            <person name="Morin E."/>
            <person name="Murat C."/>
            <person name="Oguiza J.A."/>
            <person name="Park J."/>
            <person name="Pisabarro A.G."/>
            <person name="Riley R."/>
            <person name="Rosling A."/>
            <person name="Salamov A."/>
            <person name="Schmidt O."/>
            <person name="Schmutz J."/>
            <person name="Skrede I."/>
            <person name="Stenlid J."/>
            <person name="Wiebenga A."/>
            <person name="Xie X."/>
            <person name="Kuees U."/>
            <person name="Hibbett D.S."/>
            <person name="Hoffmeister D."/>
            <person name="Hoegberg N."/>
            <person name="Martin F."/>
            <person name="Grigoriev I.V."/>
            <person name="Watkinson S.C."/>
        </authorList>
    </citation>
    <scope>NUCLEOTIDE SEQUENCE [LARGE SCALE GENOMIC DNA]</scope>
    <source>
        <strain evidence="3">strain S7.3</strain>
    </source>
</reference>
<evidence type="ECO:0000313" key="3">
    <source>
        <dbReference type="Proteomes" id="UP000008063"/>
    </source>
</evidence>